<sequence>MKKRHFLRLGASMLAAPAALPAMAAGKKAAPSSGPVLLTVTGDITAPNRGALDPALDQMMHKQKLAFDQARVFAFAALAALPAVDIRPTLEYDGRRHSLRGPLLTEVLRAAGADLAPESCALRAIDGYAVLVSRDDIRKYRFIVATHLDGKPIPLGGLGPLWAVYDADAFPEMTARPLPERFGQCPWGLYHIAVRKG</sequence>
<proteinExistence type="predicted"/>
<evidence type="ECO:0008006" key="4">
    <source>
        <dbReference type="Google" id="ProtNLM"/>
    </source>
</evidence>
<dbReference type="SUPFAM" id="SSF56524">
    <property type="entry name" value="Oxidoreductase molybdopterin-binding domain"/>
    <property type="match status" value="1"/>
</dbReference>
<dbReference type="EMBL" id="WNDX01000220">
    <property type="protein sequence ID" value="KAF1035371.1"/>
    <property type="molecule type" value="Genomic_DNA"/>
</dbReference>
<feature type="signal peptide" evidence="1">
    <location>
        <begin position="1"/>
        <end position="24"/>
    </location>
</feature>
<feature type="chain" id="PRO_5031260718" description="Molybdopterin-dependent oxidoreductase" evidence="1">
    <location>
        <begin position="25"/>
        <end position="197"/>
    </location>
</feature>
<organism evidence="2 3">
    <name type="scientific">Herbaspirillum frisingense</name>
    <dbReference type="NCBI Taxonomy" id="92645"/>
    <lineage>
        <taxon>Bacteria</taxon>
        <taxon>Pseudomonadati</taxon>
        <taxon>Pseudomonadota</taxon>
        <taxon>Betaproteobacteria</taxon>
        <taxon>Burkholderiales</taxon>
        <taxon>Oxalobacteraceae</taxon>
        <taxon>Herbaspirillum</taxon>
    </lineage>
</organism>
<keyword evidence="1" id="KW-0732">Signal</keyword>
<comment type="caution">
    <text evidence="2">The sequence shown here is derived from an EMBL/GenBank/DDBJ whole genome shotgun (WGS) entry which is preliminary data.</text>
</comment>
<evidence type="ECO:0000313" key="3">
    <source>
        <dbReference type="Proteomes" id="UP000462435"/>
    </source>
</evidence>
<protein>
    <recommendedName>
        <fullName evidence="4">Molybdopterin-dependent oxidoreductase</fullName>
    </recommendedName>
</protein>
<accession>A0A7V8FST4</accession>
<evidence type="ECO:0000256" key="1">
    <source>
        <dbReference type="SAM" id="SignalP"/>
    </source>
</evidence>
<evidence type="ECO:0000313" key="2">
    <source>
        <dbReference type="EMBL" id="KAF1035371.1"/>
    </source>
</evidence>
<name>A0A7V8FST4_9BURK</name>
<dbReference type="AlphaFoldDB" id="A0A7V8FST4"/>
<dbReference type="Proteomes" id="UP000462435">
    <property type="component" value="Unassembled WGS sequence"/>
</dbReference>
<reference evidence="3" key="1">
    <citation type="journal article" date="2020" name="MBio">
        <title>Horizontal gene transfer to a defensive symbiont with a reduced genome amongst a multipartite beetle microbiome.</title>
        <authorList>
            <person name="Waterworth S.C."/>
            <person name="Florez L.V."/>
            <person name="Rees E.R."/>
            <person name="Hertweck C."/>
            <person name="Kaltenpoth M."/>
            <person name="Kwan J.C."/>
        </authorList>
    </citation>
    <scope>NUCLEOTIDE SEQUENCE [LARGE SCALE GENOMIC DNA]</scope>
</reference>
<dbReference type="InterPro" id="IPR036374">
    <property type="entry name" value="OxRdtase_Mopterin-bd_sf"/>
</dbReference>
<gene>
    <name evidence="2" type="ORF">GAK35_04195</name>
</gene>